<dbReference type="AlphaFoldDB" id="A0A0M6Y385"/>
<evidence type="ECO:0000256" key="7">
    <source>
        <dbReference type="ARBA" id="ARBA00023326"/>
    </source>
</evidence>
<evidence type="ECO:0000256" key="6">
    <source>
        <dbReference type="ARBA" id="ARBA00023277"/>
    </source>
</evidence>
<reference evidence="11" key="1">
    <citation type="submission" date="2015-07" db="EMBL/GenBank/DDBJ databases">
        <authorList>
            <person name="Rodrigo-Torres Lidia"/>
            <person name="Arahal R.David."/>
        </authorList>
    </citation>
    <scope>NUCLEOTIDE SEQUENCE [LARGE SCALE GENOMIC DNA]</scope>
    <source>
        <strain evidence="11">CECT 4801</strain>
    </source>
</reference>
<evidence type="ECO:0000313" key="11">
    <source>
        <dbReference type="Proteomes" id="UP000048926"/>
    </source>
</evidence>
<dbReference type="GO" id="GO:0005576">
    <property type="term" value="C:extracellular region"/>
    <property type="evidence" value="ECO:0007669"/>
    <property type="project" value="UniProtKB-SubCell"/>
</dbReference>
<sequence length="288" mass="31580">MSLATVTGFSRRLGLLAGAVVLALGAFGAPSHAAGTAACGEEKPCDVTNGEYFIHLPENRPVDKPLGAIFFLHGHRGKAINEIRNQSFRKMADDLGVAFVAVQGMNGTWSFPTAPRNLRNEPAFFDSVLQDLSDRFGIDRSRTMLSGFSSGGFMTWYMACEDSGMFAGYAPIAGAFWEPLPQSCVTETPYLFHVHGTSDTVVPLEGRWLGGGKWKQGDVFKSFDVWRRKDGLSETAPKTHTEGNLTCETWQPKHGFLELCLHDGGHSVSASWIKRAWNELAEMKGWTT</sequence>
<dbReference type="InterPro" id="IPR029058">
    <property type="entry name" value="AB_hydrolase_fold"/>
</dbReference>
<feature type="domain" description="Phospholipase/carboxylesterase/thioesterase" evidence="9">
    <location>
        <begin position="137"/>
        <end position="205"/>
    </location>
</feature>
<keyword evidence="4 8" id="KW-0732">Signal</keyword>
<keyword evidence="6" id="KW-0119">Carbohydrate metabolism</keyword>
<evidence type="ECO:0000256" key="5">
    <source>
        <dbReference type="ARBA" id="ARBA00022801"/>
    </source>
</evidence>
<dbReference type="EMBL" id="CXST01000002">
    <property type="protein sequence ID" value="CTQ44545.1"/>
    <property type="molecule type" value="Genomic_DNA"/>
</dbReference>
<dbReference type="Pfam" id="PF02230">
    <property type="entry name" value="Abhydrolase_2"/>
    <property type="match status" value="1"/>
</dbReference>
<gene>
    <name evidence="10" type="ORF">LAL4801_02989</name>
</gene>
<evidence type="ECO:0000256" key="4">
    <source>
        <dbReference type="ARBA" id="ARBA00022729"/>
    </source>
</evidence>
<evidence type="ECO:0000256" key="8">
    <source>
        <dbReference type="SAM" id="SignalP"/>
    </source>
</evidence>
<dbReference type="STRING" id="187304.B0E33_08335"/>
<evidence type="ECO:0000256" key="3">
    <source>
        <dbReference type="ARBA" id="ARBA00022651"/>
    </source>
</evidence>
<proteinExistence type="predicted"/>
<keyword evidence="7" id="KW-0624">Polysaccharide degradation</keyword>
<dbReference type="RefSeq" id="WP_208984392.1">
    <property type="nucleotide sequence ID" value="NZ_CXST01000002.1"/>
</dbReference>
<evidence type="ECO:0000256" key="2">
    <source>
        <dbReference type="ARBA" id="ARBA00022525"/>
    </source>
</evidence>
<comment type="subcellular location">
    <subcellularLocation>
        <location evidence="1">Secreted</location>
    </subcellularLocation>
</comment>
<dbReference type="InterPro" id="IPR043595">
    <property type="entry name" value="FaeB/C/D"/>
</dbReference>
<keyword evidence="5" id="KW-0378">Hydrolase</keyword>
<dbReference type="InterPro" id="IPR003140">
    <property type="entry name" value="PLipase/COase/thioEstase"/>
</dbReference>
<name>A0A0M6Y385_9HYPH</name>
<dbReference type="SUPFAM" id="SSF53474">
    <property type="entry name" value="alpha/beta-Hydrolases"/>
    <property type="match status" value="1"/>
</dbReference>
<accession>A0A0M6Y385</accession>
<organism evidence="10 11">
    <name type="scientific">Roseibium aggregatum</name>
    <dbReference type="NCBI Taxonomy" id="187304"/>
    <lineage>
        <taxon>Bacteria</taxon>
        <taxon>Pseudomonadati</taxon>
        <taxon>Pseudomonadota</taxon>
        <taxon>Alphaproteobacteria</taxon>
        <taxon>Hyphomicrobiales</taxon>
        <taxon>Stappiaceae</taxon>
        <taxon>Roseibium</taxon>
    </lineage>
</organism>
<dbReference type="Proteomes" id="UP000048926">
    <property type="component" value="Unassembled WGS sequence"/>
</dbReference>
<keyword evidence="2" id="KW-0964">Secreted</keyword>
<dbReference type="GO" id="GO:0045493">
    <property type="term" value="P:xylan catabolic process"/>
    <property type="evidence" value="ECO:0007669"/>
    <property type="project" value="UniProtKB-KW"/>
</dbReference>
<dbReference type="PANTHER" id="PTHR38050:SF2">
    <property type="entry name" value="FERULOYL ESTERASE C-RELATED"/>
    <property type="match status" value="1"/>
</dbReference>
<keyword evidence="11" id="KW-1185">Reference proteome</keyword>
<evidence type="ECO:0000313" key="10">
    <source>
        <dbReference type="EMBL" id="CTQ44545.1"/>
    </source>
</evidence>
<feature type="signal peptide" evidence="8">
    <location>
        <begin position="1"/>
        <end position="33"/>
    </location>
</feature>
<evidence type="ECO:0000259" key="9">
    <source>
        <dbReference type="Pfam" id="PF02230"/>
    </source>
</evidence>
<protein>
    <submittedName>
        <fullName evidence="10">Esterase, PHB depolymerase family</fullName>
    </submittedName>
</protein>
<keyword evidence="3" id="KW-0858">Xylan degradation</keyword>
<feature type="chain" id="PRO_5005807390" evidence="8">
    <location>
        <begin position="34"/>
        <end position="288"/>
    </location>
</feature>
<dbReference type="GO" id="GO:0030600">
    <property type="term" value="F:feruloyl esterase activity"/>
    <property type="evidence" value="ECO:0007669"/>
    <property type="project" value="InterPro"/>
</dbReference>
<evidence type="ECO:0000256" key="1">
    <source>
        <dbReference type="ARBA" id="ARBA00004613"/>
    </source>
</evidence>
<dbReference type="PANTHER" id="PTHR38050">
    <property type="match status" value="1"/>
</dbReference>
<dbReference type="Gene3D" id="3.40.50.1820">
    <property type="entry name" value="alpha/beta hydrolase"/>
    <property type="match status" value="1"/>
</dbReference>